<keyword evidence="3" id="KW-1185">Reference proteome</keyword>
<dbReference type="AlphaFoldDB" id="A0AAP2E205"/>
<dbReference type="EMBL" id="JAHESE010000037">
    <property type="protein sequence ID" value="MBT1711638.1"/>
    <property type="molecule type" value="Genomic_DNA"/>
</dbReference>
<evidence type="ECO:0000313" key="3">
    <source>
        <dbReference type="Proteomes" id="UP001319080"/>
    </source>
</evidence>
<accession>A0AAP2E205</accession>
<proteinExistence type="predicted"/>
<evidence type="ECO:0008006" key="4">
    <source>
        <dbReference type="Google" id="ProtNLM"/>
    </source>
</evidence>
<protein>
    <recommendedName>
        <fullName evidence="4">Adhesin domain-containing protein</fullName>
    </recommendedName>
</protein>
<reference evidence="2 3" key="1">
    <citation type="submission" date="2021-05" db="EMBL/GenBank/DDBJ databases">
        <title>A Polyphasic approach of four new species of the genus Ohtaekwangia: Ohtaekwangia histidinii sp. nov., Ohtaekwangia cretensis sp. nov., Ohtaekwangia indiensis sp. nov., Ohtaekwangia reichenbachii sp. nov. from diverse environment.</title>
        <authorList>
            <person name="Octaviana S."/>
        </authorList>
    </citation>
    <scope>NUCLEOTIDE SEQUENCE [LARGE SCALE GENOMIC DNA]</scope>
    <source>
        <strain evidence="2 3">PWU5</strain>
    </source>
</reference>
<name>A0AAP2E205_9BACT</name>
<sequence length="291" mass="32116">MKKILMGSLILLLAGTMLRAQSFTEKITRELAFEKKSAANTVVIDNINGSIHVEAYTGDKVLVAVTKSIRAKTAERLEEGKKKIQLGIINDVDTLVLYTEGTCSGYGRNTGNHRSTSGQWGYSQCRECHEHYEYQLDFVLRVPANVHVSVSTINNGDIVIENMQAASAANNINGGIKLLNLTSEARAHTINGNVDITYARNPSRECRFYTLNGDIRANFQKGLAANMSFESFNGELYTNIDKIEALPAAVQQVERKDGMKFKVGDNFYKIGAGGSLLAFETFNGNVYIKEQ</sequence>
<feature type="chain" id="PRO_5042810809" description="Adhesin domain-containing protein" evidence="1">
    <location>
        <begin position="23"/>
        <end position="291"/>
    </location>
</feature>
<evidence type="ECO:0000256" key="1">
    <source>
        <dbReference type="SAM" id="SignalP"/>
    </source>
</evidence>
<dbReference type="Proteomes" id="UP001319080">
    <property type="component" value="Unassembled WGS sequence"/>
</dbReference>
<organism evidence="2 3">
    <name type="scientific">Dawidia cretensis</name>
    <dbReference type="NCBI Taxonomy" id="2782350"/>
    <lineage>
        <taxon>Bacteria</taxon>
        <taxon>Pseudomonadati</taxon>
        <taxon>Bacteroidota</taxon>
        <taxon>Cytophagia</taxon>
        <taxon>Cytophagales</taxon>
        <taxon>Chryseotaleaceae</taxon>
        <taxon>Dawidia</taxon>
    </lineage>
</organism>
<evidence type="ECO:0000313" key="2">
    <source>
        <dbReference type="EMBL" id="MBT1711638.1"/>
    </source>
</evidence>
<comment type="caution">
    <text evidence="2">The sequence shown here is derived from an EMBL/GenBank/DDBJ whole genome shotgun (WGS) entry which is preliminary data.</text>
</comment>
<dbReference type="RefSeq" id="WP_254087208.1">
    <property type="nucleotide sequence ID" value="NZ_JAHESE010000037.1"/>
</dbReference>
<feature type="signal peptide" evidence="1">
    <location>
        <begin position="1"/>
        <end position="22"/>
    </location>
</feature>
<gene>
    <name evidence="2" type="ORF">KK062_25570</name>
</gene>
<keyword evidence="1" id="KW-0732">Signal</keyword>